<dbReference type="EMBL" id="CM037160">
    <property type="protein sequence ID" value="KAH7841417.1"/>
    <property type="molecule type" value="Genomic_DNA"/>
</dbReference>
<dbReference type="Proteomes" id="UP000828048">
    <property type="component" value="Chromosome 10"/>
</dbReference>
<protein>
    <submittedName>
        <fullName evidence="1">Uncharacterized protein</fullName>
    </submittedName>
</protein>
<comment type="caution">
    <text evidence="1">The sequence shown here is derived from an EMBL/GenBank/DDBJ whole genome shotgun (WGS) entry which is preliminary data.</text>
</comment>
<accession>A0ACB7XL83</accession>
<proteinExistence type="predicted"/>
<name>A0ACB7XL83_9ERIC</name>
<sequence length="480" mass="52759">MGSTISFIVPKSSELRIFKKNKKQIQGFVKINTCQGEVGLEGRGSDGRFVIARCMALNGIFSPLVAEALAAREGLILASNEGLRHAYQVWDSLAKRYNVISENHIQELKDELYNVSKTSTIEAYIDKIQEIAQKLTATGCVIEDDEIVFRALQGLPKVFNGLRTAVRAMRTRGYKVTFDELVTMMKSEEAQLSKETSNLDVHNTVLVASHGNTSQNQNSRGLVPNMVQPQQQGYGTAYGRSENPSQQQFISENSQQQQQYFPSNNMRYNNNNRGKGGGRSRFHCDICGRTNHSTDYCYYKTGGSGSQWRGYGNAQPQGFASSQQYTTHQPAQPQFVMPQPLYTMPQPQFYPQMYGQQGFPVYHSVSQFSVPPRPNGGGVKPTVPGAPMMHSIVTNTSTPSAPPDMNQSNVHTTSAPPAFAGFADSTSSTPVSTSFNVPLTSFSDIEIPVSYNPISSSSSQSIGTSCNSSLTSDLNNLYSY</sequence>
<evidence type="ECO:0000313" key="1">
    <source>
        <dbReference type="EMBL" id="KAH7841417.1"/>
    </source>
</evidence>
<keyword evidence="2" id="KW-1185">Reference proteome</keyword>
<reference evidence="1 2" key="1">
    <citation type="journal article" date="2021" name="Hortic Res">
        <title>High-quality reference genome and annotation aids understanding of berry development for evergreen blueberry (Vaccinium darrowii).</title>
        <authorList>
            <person name="Yu J."/>
            <person name="Hulse-Kemp A.M."/>
            <person name="Babiker E."/>
            <person name="Staton M."/>
        </authorList>
    </citation>
    <scope>NUCLEOTIDE SEQUENCE [LARGE SCALE GENOMIC DNA]</scope>
    <source>
        <strain evidence="2">cv. NJ 8807/NJ 8810</strain>
        <tissue evidence="1">Young leaf</tissue>
    </source>
</reference>
<organism evidence="1 2">
    <name type="scientific">Vaccinium darrowii</name>
    <dbReference type="NCBI Taxonomy" id="229202"/>
    <lineage>
        <taxon>Eukaryota</taxon>
        <taxon>Viridiplantae</taxon>
        <taxon>Streptophyta</taxon>
        <taxon>Embryophyta</taxon>
        <taxon>Tracheophyta</taxon>
        <taxon>Spermatophyta</taxon>
        <taxon>Magnoliopsida</taxon>
        <taxon>eudicotyledons</taxon>
        <taxon>Gunneridae</taxon>
        <taxon>Pentapetalae</taxon>
        <taxon>asterids</taxon>
        <taxon>Ericales</taxon>
        <taxon>Ericaceae</taxon>
        <taxon>Vaccinioideae</taxon>
        <taxon>Vaccinieae</taxon>
        <taxon>Vaccinium</taxon>
    </lineage>
</organism>
<gene>
    <name evidence="1" type="ORF">Vadar_029614</name>
</gene>
<evidence type="ECO:0000313" key="2">
    <source>
        <dbReference type="Proteomes" id="UP000828048"/>
    </source>
</evidence>